<feature type="compositionally biased region" description="Polar residues" evidence="1">
    <location>
        <begin position="215"/>
        <end position="226"/>
    </location>
</feature>
<proteinExistence type="predicted"/>
<gene>
    <name evidence="3" type="ORF">WH47_00923</name>
</gene>
<feature type="signal peptide" evidence="2">
    <location>
        <begin position="1"/>
        <end position="27"/>
    </location>
</feature>
<sequence length="592" mass="63572">MLAAAFARPSVLLAPQVAALAAPLTLAKLVPGAPIGLDGRVVDTPEVALAKAEHAAAHINERISLANEAVKSADQVITLTSPVLAGGIEPIALAAKLVPSAPLGPDGRVVDTPEVALAKAEHAAAHINEKLEQAAKSASLELPVVLCKAGFLGSPSFGEPPVQFQRAPQKIPLAPPAPVGQDGNVIDTPEVAQAKAAHFAEFARAAARAAEESKNQPQSPEYNQLPVQSYNFPSAQPTSATYIRQPNYQPSAPVYHQPAPVPAAAYNQPNPASYQPQYTGNTNLISQQSYAASVKPTPFVPAPLAEDGTVIDTPEVAALKAARLAELAEAEARAYKFAQEFKPEVQGQVYGSPQAASAPYNPGQYNAPVAQVFPGAAPSYPAPHPSFAKPAFQPQNYQSQQLVVLAALVAPSIAETYEDREYYKYRGPPAPLSNDGLVMDTPEVAHARASHLALHAEAMARLRKAQNDYEMYENNEMSYMPQMMDPMETVMQKRQRQRAYVPLDRDAHVMDPPEASEFYELDVFDGRKNLVYLAPIRVTYKHTPSMGYRGPLAPLGPDGRVVDTPEVMRAREAHLKAHARAAALSTHNDLYY</sequence>
<feature type="region of interest" description="Disordered" evidence="1">
    <location>
        <begin position="245"/>
        <end position="277"/>
    </location>
</feature>
<evidence type="ECO:0000313" key="3">
    <source>
        <dbReference type="EMBL" id="KOC71243.1"/>
    </source>
</evidence>
<organism evidence="3 4">
    <name type="scientific">Habropoda laboriosa</name>
    <dbReference type="NCBI Taxonomy" id="597456"/>
    <lineage>
        <taxon>Eukaryota</taxon>
        <taxon>Metazoa</taxon>
        <taxon>Ecdysozoa</taxon>
        <taxon>Arthropoda</taxon>
        <taxon>Hexapoda</taxon>
        <taxon>Insecta</taxon>
        <taxon>Pterygota</taxon>
        <taxon>Neoptera</taxon>
        <taxon>Endopterygota</taxon>
        <taxon>Hymenoptera</taxon>
        <taxon>Apocrita</taxon>
        <taxon>Aculeata</taxon>
        <taxon>Apoidea</taxon>
        <taxon>Anthophila</taxon>
        <taxon>Apidae</taxon>
        <taxon>Habropoda</taxon>
    </lineage>
</organism>
<evidence type="ECO:0008006" key="5">
    <source>
        <dbReference type="Google" id="ProtNLM"/>
    </source>
</evidence>
<dbReference type="STRING" id="597456.A0A0L7RKA3"/>
<dbReference type="Proteomes" id="UP000053825">
    <property type="component" value="Unassembled WGS sequence"/>
</dbReference>
<evidence type="ECO:0000256" key="1">
    <source>
        <dbReference type="SAM" id="MobiDB-lite"/>
    </source>
</evidence>
<name>A0A0L7RKA3_9HYME</name>
<evidence type="ECO:0000256" key="2">
    <source>
        <dbReference type="SAM" id="SignalP"/>
    </source>
</evidence>
<dbReference type="AlphaFoldDB" id="A0A0L7RKA3"/>
<dbReference type="OrthoDB" id="8117569at2759"/>
<feature type="chain" id="PRO_5005575441" description="Pupal cuticle protein" evidence="2">
    <location>
        <begin position="28"/>
        <end position="592"/>
    </location>
</feature>
<feature type="region of interest" description="Disordered" evidence="1">
    <location>
        <begin position="207"/>
        <end position="226"/>
    </location>
</feature>
<feature type="compositionally biased region" description="Polar residues" evidence="1">
    <location>
        <begin position="267"/>
        <end position="277"/>
    </location>
</feature>
<keyword evidence="4" id="KW-1185">Reference proteome</keyword>
<keyword evidence="2" id="KW-0732">Signal</keyword>
<dbReference type="EMBL" id="KQ414575">
    <property type="protein sequence ID" value="KOC71243.1"/>
    <property type="molecule type" value="Genomic_DNA"/>
</dbReference>
<reference evidence="3 4" key="1">
    <citation type="submission" date="2015-07" db="EMBL/GenBank/DDBJ databases">
        <title>The genome of Habropoda laboriosa.</title>
        <authorList>
            <person name="Pan H."/>
            <person name="Kapheim K."/>
        </authorList>
    </citation>
    <scope>NUCLEOTIDE SEQUENCE [LARGE SCALE GENOMIC DNA]</scope>
    <source>
        <strain evidence="3">0110345459</strain>
    </source>
</reference>
<accession>A0A0L7RKA3</accession>
<protein>
    <recommendedName>
        <fullName evidence="5">Pupal cuticle protein</fullName>
    </recommendedName>
</protein>
<evidence type="ECO:0000313" key="4">
    <source>
        <dbReference type="Proteomes" id="UP000053825"/>
    </source>
</evidence>